<dbReference type="AlphaFoldDB" id="A0A6A4E832"/>
<evidence type="ECO:0000313" key="9">
    <source>
        <dbReference type="EMBL" id="KAE9243168.1"/>
    </source>
</evidence>
<dbReference type="Proteomes" id="UP000433483">
    <property type="component" value="Unassembled WGS sequence"/>
</dbReference>
<proteinExistence type="predicted"/>
<dbReference type="EMBL" id="QXGD01000327">
    <property type="protein sequence ID" value="KAE9243168.1"/>
    <property type="molecule type" value="Genomic_DNA"/>
</dbReference>
<dbReference type="EMBL" id="QXFW01000258">
    <property type="protein sequence ID" value="KAE9018566.1"/>
    <property type="molecule type" value="Genomic_DNA"/>
</dbReference>
<evidence type="ECO:0000313" key="4">
    <source>
        <dbReference type="EMBL" id="KAE9115095.1"/>
    </source>
</evidence>
<dbReference type="Proteomes" id="UP000440367">
    <property type="component" value="Unassembled WGS sequence"/>
</dbReference>
<dbReference type="Proteomes" id="UP000429523">
    <property type="component" value="Unassembled WGS sequence"/>
</dbReference>
<evidence type="ECO:0000313" key="11">
    <source>
        <dbReference type="Proteomes" id="UP000429523"/>
    </source>
</evidence>
<dbReference type="EMBL" id="QXGB01000288">
    <property type="protein sequence ID" value="KAE9221000.1"/>
    <property type="molecule type" value="Genomic_DNA"/>
</dbReference>
<name>A0A6A4E832_9STRA</name>
<comment type="caution">
    <text evidence="10">The sequence shown here is derived from an EMBL/GenBank/DDBJ whole genome shotgun (WGS) entry which is preliminary data.</text>
</comment>
<dbReference type="Proteomes" id="UP000460718">
    <property type="component" value="Unassembled WGS sequence"/>
</dbReference>
<dbReference type="Proteomes" id="UP000437068">
    <property type="component" value="Unassembled WGS sequence"/>
</dbReference>
<evidence type="ECO:0000313" key="10">
    <source>
        <dbReference type="EMBL" id="KAE9317833.1"/>
    </source>
</evidence>
<dbReference type="Proteomes" id="UP000441208">
    <property type="component" value="Unassembled WGS sequence"/>
</dbReference>
<reference evidence="11 12" key="1">
    <citation type="submission" date="2018-08" db="EMBL/GenBank/DDBJ databases">
        <title>Genomic investigation of the strawberry pathogen Phytophthora fragariae indicates pathogenicity is determined by transcriptional variation in three key races.</title>
        <authorList>
            <person name="Adams T.M."/>
            <person name="Armitage A.D."/>
            <person name="Sobczyk M.K."/>
            <person name="Bates H.J."/>
            <person name="Dunwell J.M."/>
            <person name="Nellist C.F."/>
            <person name="Harrison R.J."/>
        </authorList>
    </citation>
    <scope>NUCLEOTIDE SEQUENCE [LARGE SCALE GENOMIC DNA]</scope>
    <source>
        <strain evidence="10 13">A4</strain>
        <strain evidence="9 14">BC-1</strain>
        <strain evidence="8 18">BC-23</strain>
        <strain evidence="7 12">NOV-27</strain>
        <strain evidence="6 15">NOV-5</strain>
        <strain evidence="5 16">NOV-71</strain>
        <strain evidence="2 11">NOV-9</strain>
        <strain evidence="4 19">ONT-3</strain>
        <strain evidence="3 17">SCRP245</strain>
    </source>
</reference>
<dbReference type="EMBL" id="QXFZ01000314">
    <property type="protein sequence ID" value="KAE9121581.1"/>
    <property type="molecule type" value="Genomic_DNA"/>
</dbReference>
<feature type="compositionally biased region" description="Low complexity" evidence="1">
    <location>
        <begin position="14"/>
        <end position="43"/>
    </location>
</feature>
<sequence>MNRPPPRTPEASERTPTTTATATSSSAVASPDAASPKADPNSPIDQEVEMGADFSESRLSTKQKSLFRSELSRFRDMFVESSKKPGRTDLLKFRVVTGDSPPIKQQPYRVFYAEGEMMEAEIQQYLELGFVMGLLSPTL</sequence>
<dbReference type="Proteomes" id="UP000440732">
    <property type="component" value="Unassembled WGS sequence"/>
</dbReference>
<accession>A0A6A4E832</accession>
<feature type="region of interest" description="Disordered" evidence="1">
    <location>
        <begin position="1"/>
        <end position="61"/>
    </location>
</feature>
<evidence type="ECO:0000313" key="5">
    <source>
        <dbReference type="EMBL" id="KAE9121581.1"/>
    </source>
</evidence>
<evidence type="ECO:0000313" key="16">
    <source>
        <dbReference type="Proteomes" id="UP000441208"/>
    </source>
</evidence>
<dbReference type="EMBL" id="QXFX01000454">
    <property type="protein sequence ID" value="KAE9115095.1"/>
    <property type="molecule type" value="Genomic_DNA"/>
</dbReference>
<evidence type="ECO:0000313" key="12">
    <source>
        <dbReference type="Proteomes" id="UP000433483"/>
    </source>
</evidence>
<dbReference type="EMBL" id="QXGA01000266">
    <property type="protein sequence ID" value="KAE9148914.1"/>
    <property type="molecule type" value="Genomic_DNA"/>
</dbReference>
<evidence type="ECO:0000313" key="3">
    <source>
        <dbReference type="EMBL" id="KAE9018566.1"/>
    </source>
</evidence>
<evidence type="ECO:0000313" key="8">
    <source>
        <dbReference type="EMBL" id="KAE9243064.1"/>
    </source>
</evidence>
<evidence type="ECO:0000313" key="13">
    <source>
        <dbReference type="Proteomes" id="UP000437068"/>
    </source>
</evidence>
<evidence type="ECO:0000313" key="7">
    <source>
        <dbReference type="EMBL" id="KAE9221000.1"/>
    </source>
</evidence>
<evidence type="ECO:0000313" key="17">
    <source>
        <dbReference type="Proteomes" id="UP000460718"/>
    </source>
</evidence>
<evidence type="ECO:0000313" key="6">
    <source>
        <dbReference type="EMBL" id="KAE9148914.1"/>
    </source>
</evidence>
<gene>
    <name evidence="10" type="ORF">PF001_g6661</name>
    <name evidence="9" type="ORF">PF002_g8383</name>
    <name evidence="8" type="ORF">PF004_g6328</name>
    <name evidence="7" type="ORF">PF005_g7276</name>
    <name evidence="6" type="ORF">PF006_g6546</name>
    <name evidence="5" type="ORF">PF007_g7768</name>
    <name evidence="2" type="ORF">PF009_g8194</name>
    <name evidence="4" type="ORF">PF010_g9457</name>
    <name evidence="3" type="ORF">PF011_g6199</name>
</gene>
<dbReference type="OrthoDB" id="118339at2759"/>
<evidence type="ECO:0000313" key="14">
    <source>
        <dbReference type="Proteomes" id="UP000440367"/>
    </source>
</evidence>
<dbReference type="Proteomes" id="UP000476176">
    <property type="component" value="Unassembled WGS sequence"/>
</dbReference>
<evidence type="ECO:0000313" key="15">
    <source>
        <dbReference type="Proteomes" id="UP000440732"/>
    </source>
</evidence>
<dbReference type="EMBL" id="QXGE01000270">
    <property type="protein sequence ID" value="KAE9317833.1"/>
    <property type="molecule type" value="Genomic_DNA"/>
</dbReference>
<organism evidence="10 13">
    <name type="scientific">Phytophthora fragariae</name>
    <dbReference type="NCBI Taxonomy" id="53985"/>
    <lineage>
        <taxon>Eukaryota</taxon>
        <taxon>Sar</taxon>
        <taxon>Stramenopiles</taxon>
        <taxon>Oomycota</taxon>
        <taxon>Peronosporomycetes</taxon>
        <taxon>Peronosporales</taxon>
        <taxon>Peronosporaceae</taxon>
        <taxon>Phytophthora</taxon>
    </lineage>
</organism>
<evidence type="ECO:0000313" key="19">
    <source>
        <dbReference type="Proteomes" id="UP000488956"/>
    </source>
</evidence>
<dbReference type="EMBL" id="QXGC01000254">
    <property type="protein sequence ID" value="KAE9243064.1"/>
    <property type="molecule type" value="Genomic_DNA"/>
</dbReference>
<evidence type="ECO:0000256" key="1">
    <source>
        <dbReference type="SAM" id="MobiDB-lite"/>
    </source>
</evidence>
<evidence type="ECO:0000313" key="2">
    <source>
        <dbReference type="EMBL" id="KAE8942019.1"/>
    </source>
</evidence>
<protein>
    <submittedName>
        <fullName evidence="10">Uncharacterized protein</fullName>
    </submittedName>
</protein>
<dbReference type="Proteomes" id="UP000488956">
    <property type="component" value="Unassembled WGS sequence"/>
</dbReference>
<dbReference type="EMBL" id="QXGF01000328">
    <property type="protein sequence ID" value="KAE8942019.1"/>
    <property type="molecule type" value="Genomic_DNA"/>
</dbReference>
<evidence type="ECO:0000313" key="18">
    <source>
        <dbReference type="Proteomes" id="UP000476176"/>
    </source>
</evidence>
<keyword evidence="12" id="KW-1185">Reference proteome</keyword>